<proteinExistence type="predicted"/>
<dbReference type="Pfam" id="PF13424">
    <property type="entry name" value="TPR_12"/>
    <property type="match status" value="1"/>
</dbReference>
<dbReference type="Pfam" id="PF14559">
    <property type="entry name" value="TPR_19"/>
    <property type="match status" value="1"/>
</dbReference>
<protein>
    <recommendedName>
        <fullName evidence="5">Tetratricopeptide repeat protein</fullName>
    </recommendedName>
</protein>
<dbReference type="InterPro" id="IPR011990">
    <property type="entry name" value="TPR-like_helical_dom_sf"/>
</dbReference>
<organism evidence="3 4">
    <name type="scientific">Methylacidiphilum kamchatkense Kam1</name>
    <dbReference type="NCBI Taxonomy" id="1202785"/>
    <lineage>
        <taxon>Bacteria</taxon>
        <taxon>Pseudomonadati</taxon>
        <taxon>Verrucomicrobiota</taxon>
        <taxon>Methylacidiphilae</taxon>
        <taxon>Methylacidiphilales</taxon>
        <taxon>Methylacidiphilaceae</taxon>
        <taxon>Methylacidiphilum (ex Ratnadevi et al. 2023)</taxon>
    </lineage>
</organism>
<accession>A0ABR4ZVL3</accession>
<gene>
    <name evidence="3" type="ORF">A946_08265</name>
</gene>
<feature type="repeat" description="TPR" evidence="1">
    <location>
        <begin position="600"/>
        <end position="633"/>
    </location>
</feature>
<evidence type="ECO:0000256" key="1">
    <source>
        <dbReference type="PROSITE-ProRule" id="PRU00339"/>
    </source>
</evidence>
<keyword evidence="2" id="KW-0472">Membrane</keyword>
<dbReference type="PANTHER" id="PTHR12558">
    <property type="entry name" value="CELL DIVISION CYCLE 16,23,27"/>
    <property type="match status" value="1"/>
</dbReference>
<reference evidence="3 4" key="1">
    <citation type="submission" date="2014-08" db="EMBL/GenBank/DDBJ databases">
        <title>Methylacidiphilum kamchatkense strain Kam1 draft genome sequence.</title>
        <authorList>
            <person name="Birkeland N.-K."/>
            <person name="Erikstad H.A."/>
        </authorList>
    </citation>
    <scope>NUCLEOTIDE SEQUENCE [LARGE SCALE GENOMIC DNA]</scope>
    <source>
        <strain evidence="3 4">Kam1</strain>
    </source>
</reference>
<sequence>MKCSKRSWNRPLLISLYFFVILFLFWISNAMLLARTEKQAQSVEIIPTADVDLDRAIALYRQGEYEEAIKIFYRILPLLSPGKKTEALYSMADCYRLIGRKEDAIKIYQMLVQSDPSSAFAPTAYFWEGKLLSELGNFAQAAAALKIAVEKADPQTANAASFLLALCQLRIGEEEKGVCRLRELVEKSADLRVEAAAVLATYYESIFDWGHALEFWSIVLHESKDPQTKSKALTRCGWAAWKSGQPKEAEHYFTQASGGPPYTEWNRIANSGLFEFYLSQNRYKEAIQFYEKHKEGFIENQKEKILLDLSTAYIETKDYSKALSIIDLFLANYPKSSLVDLAVYRKIVANYYLEQGSLEKNAQQFFSQYPSSPYIYPLLYLEAEEYNRTGKFALALPIWEKLESAHSDLVPKEAILLGRANSLYGLEKWSEAAELFKKFLTEYPKSREMVHVKMHLASVLEKVGEKKEALKYWQEALGAVKRTDPERQSCLEQIGILAYDLKENSLAAETMQKVLSEYPHSSYRGVAAWIVGQSKYENKQYEAAKEYFSLAREAEPEKLYLAATLMLAWIAYHQDDVEKVCSYVQSYEDNYKKGAEAIPTELYYWIASRLLQKGKLDLAVFYFKKVIQTAPSKDKYYISSLWQLAETERKLMNWKEANAYYLEFQKADPQNASNSPVLLGLAETQIALGQFAEAQKNLEEVLLKEPEGENNAKARMLIGDNYLAQKNYREAAKAYTTLSLIYQDDTITPKAMQKAAFSFSKAGDNDQAAFWEKKLKEKYPQFKPDA</sequence>
<dbReference type="SUPFAM" id="SSF48452">
    <property type="entry name" value="TPR-like"/>
    <property type="match status" value="5"/>
</dbReference>
<name>A0ABR4ZVL3_9BACT</name>
<dbReference type="Pfam" id="PF13432">
    <property type="entry name" value="TPR_16"/>
    <property type="match status" value="2"/>
</dbReference>
<dbReference type="Gene3D" id="1.25.40.10">
    <property type="entry name" value="Tetratricopeptide repeat domain"/>
    <property type="match status" value="6"/>
</dbReference>
<comment type="caution">
    <text evidence="3">The sequence shown here is derived from an EMBL/GenBank/DDBJ whole genome shotgun (WGS) entry which is preliminary data.</text>
</comment>
<keyword evidence="4" id="KW-1185">Reference proteome</keyword>
<feature type="transmembrane region" description="Helical" evidence="2">
    <location>
        <begin position="12"/>
        <end position="34"/>
    </location>
</feature>
<evidence type="ECO:0000256" key="2">
    <source>
        <dbReference type="SAM" id="Phobius"/>
    </source>
</evidence>
<evidence type="ECO:0000313" key="3">
    <source>
        <dbReference type="EMBL" id="KIE58173.1"/>
    </source>
</evidence>
<dbReference type="Pfam" id="PF13174">
    <property type="entry name" value="TPR_6"/>
    <property type="match status" value="3"/>
</dbReference>
<evidence type="ECO:0000313" key="4">
    <source>
        <dbReference type="Proteomes" id="UP000031594"/>
    </source>
</evidence>
<keyword evidence="2" id="KW-1133">Transmembrane helix</keyword>
<dbReference type="SMART" id="SM00028">
    <property type="entry name" value="TPR"/>
    <property type="match status" value="12"/>
</dbReference>
<dbReference type="Pfam" id="PF13181">
    <property type="entry name" value="TPR_8"/>
    <property type="match status" value="1"/>
</dbReference>
<dbReference type="InterPro" id="IPR019734">
    <property type="entry name" value="TPR_rpt"/>
</dbReference>
<evidence type="ECO:0008006" key="5">
    <source>
        <dbReference type="Google" id="ProtNLM"/>
    </source>
</evidence>
<dbReference type="PROSITE" id="PS50005">
    <property type="entry name" value="TPR"/>
    <property type="match status" value="2"/>
</dbReference>
<keyword evidence="1" id="KW-0802">TPR repeat</keyword>
<dbReference type="EMBL" id="JQNX01000006">
    <property type="protein sequence ID" value="KIE58173.1"/>
    <property type="molecule type" value="Genomic_DNA"/>
</dbReference>
<dbReference type="RefSeq" id="WP_039721786.1">
    <property type="nucleotide sequence ID" value="NZ_CP037899.1"/>
</dbReference>
<feature type="repeat" description="TPR" evidence="1">
    <location>
        <begin position="85"/>
        <end position="118"/>
    </location>
</feature>
<dbReference type="PANTHER" id="PTHR12558:SF13">
    <property type="entry name" value="CELL DIVISION CYCLE PROTEIN 27 HOMOLOG"/>
    <property type="match status" value="1"/>
</dbReference>
<dbReference type="Proteomes" id="UP000031594">
    <property type="component" value="Unassembled WGS sequence"/>
</dbReference>
<keyword evidence="2" id="KW-0812">Transmembrane</keyword>